<evidence type="ECO:0000256" key="1">
    <source>
        <dbReference type="SAM" id="MobiDB-lite"/>
    </source>
</evidence>
<keyword evidence="3" id="KW-1185">Reference proteome</keyword>
<feature type="compositionally biased region" description="Basic and acidic residues" evidence="1">
    <location>
        <begin position="77"/>
        <end position="95"/>
    </location>
</feature>
<protein>
    <submittedName>
        <fullName evidence="2">Uncharacterized protein</fullName>
    </submittedName>
</protein>
<name>A0ABQ6JE00_9ACTN</name>
<dbReference type="Proteomes" id="UP001157017">
    <property type="component" value="Unassembled WGS sequence"/>
</dbReference>
<organism evidence="2 3">
    <name type="scientific">Angustibacter aerolatus</name>
    <dbReference type="NCBI Taxonomy" id="1162965"/>
    <lineage>
        <taxon>Bacteria</taxon>
        <taxon>Bacillati</taxon>
        <taxon>Actinomycetota</taxon>
        <taxon>Actinomycetes</taxon>
        <taxon>Kineosporiales</taxon>
        <taxon>Kineosporiaceae</taxon>
    </lineage>
</organism>
<accession>A0ABQ6JE00</accession>
<comment type="caution">
    <text evidence="2">The sequence shown here is derived from an EMBL/GenBank/DDBJ whole genome shotgun (WGS) entry which is preliminary data.</text>
</comment>
<sequence length="261" mass="27375">MVAHALDDRGGAGVAHAEPLPRQAAHEHAAGGGAVRDHVAGDHVLLGDEGALVLRADDEPAAGQPLAEVVVGVAEQPQRDAARHEGPERLAGRAGERDVDRALGQPLRVPLGHLVAEHRADGAVHVAHRQRDAHRLGVLERVAAQRDRLVVERLLQAVVLPDDPMARGALGQPRVGEHRPQVEAGGLPVVDGAAGVEQVDAADGLVDAAQPERGQVLAHLGGDVLEERLDELRLAAEPLAQAAGSAWRRRPGRCRGGRRAS</sequence>
<feature type="region of interest" description="Disordered" evidence="1">
    <location>
        <begin position="76"/>
        <end position="95"/>
    </location>
</feature>
<gene>
    <name evidence="2" type="ORF">GCM10025868_03100</name>
</gene>
<dbReference type="EMBL" id="BSUZ01000001">
    <property type="protein sequence ID" value="GMA85060.1"/>
    <property type="molecule type" value="Genomic_DNA"/>
</dbReference>
<feature type="compositionally biased region" description="Basic residues" evidence="1">
    <location>
        <begin position="247"/>
        <end position="261"/>
    </location>
</feature>
<proteinExistence type="predicted"/>
<evidence type="ECO:0000313" key="2">
    <source>
        <dbReference type="EMBL" id="GMA85060.1"/>
    </source>
</evidence>
<evidence type="ECO:0000313" key="3">
    <source>
        <dbReference type="Proteomes" id="UP001157017"/>
    </source>
</evidence>
<feature type="region of interest" description="Disordered" evidence="1">
    <location>
        <begin position="241"/>
        <end position="261"/>
    </location>
</feature>
<reference evidence="3" key="1">
    <citation type="journal article" date="2019" name="Int. J. Syst. Evol. Microbiol.">
        <title>The Global Catalogue of Microorganisms (GCM) 10K type strain sequencing project: providing services to taxonomists for standard genome sequencing and annotation.</title>
        <authorList>
            <consortium name="The Broad Institute Genomics Platform"/>
            <consortium name="The Broad Institute Genome Sequencing Center for Infectious Disease"/>
            <person name="Wu L."/>
            <person name="Ma J."/>
        </authorList>
    </citation>
    <scope>NUCLEOTIDE SEQUENCE [LARGE SCALE GENOMIC DNA]</scope>
    <source>
        <strain evidence="3">NBRC 108730</strain>
    </source>
</reference>